<gene>
    <name evidence="1" type="ORF">CmeUKMEL1_08805</name>
</gene>
<evidence type="ECO:0000313" key="1">
    <source>
        <dbReference type="EMBL" id="POM83720.1"/>
    </source>
</evidence>
<dbReference type="AlphaFoldDB" id="A0A2P4Z174"/>
<sequence length="98" mass="10500">MVVLVAVVMVVLVEVVVEVVVVVEGLVEVVVVVEGLVEVVKVVVVEGNCHYPDLVVVVVVVVVVEVEVEVVGNRLRLIGMKLAFDQLDKVAYQLGILA</sequence>
<accession>A0A2P4Z174</accession>
<proteinExistence type="predicted"/>
<comment type="caution">
    <text evidence="1">The sequence shown here is derived from an EMBL/GenBank/DDBJ whole genome shotgun (WGS) entry which is preliminary data.</text>
</comment>
<dbReference type="VEuPathDB" id="CryptoDB:CmeUKMEL1_08805"/>
<reference evidence="1 2" key="1">
    <citation type="submission" date="2014-04" db="EMBL/GenBank/DDBJ databases">
        <title>Comparative Genomics of Cryptosporidium Species.</title>
        <authorList>
            <person name="Silva J.C."/>
            <person name="Su Q."/>
            <person name="Chalmers R."/>
            <person name="Chibucos M.C."/>
            <person name="Elwin K."/>
            <person name="Godinez A."/>
            <person name="Guo F."/>
            <person name="Huynh K."/>
            <person name="Orvis J."/>
            <person name="Ott S."/>
            <person name="Sadzewicz L."/>
            <person name="Sengamalay N."/>
            <person name="Shetty A."/>
            <person name="Sun M."/>
            <person name="Tallon L."/>
            <person name="Xiao L."/>
            <person name="Zhang H."/>
            <person name="Fraser C.M."/>
            <person name="Zhu G."/>
            <person name="Kissinger J."/>
            <person name="Widmer G."/>
        </authorList>
    </citation>
    <scope>NUCLEOTIDE SEQUENCE [LARGE SCALE GENOMIC DNA]</scope>
    <source>
        <strain evidence="1 2">UKMEL1</strain>
    </source>
</reference>
<evidence type="ECO:0000313" key="2">
    <source>
        <dbReference type="Proteomes" id="UP000236928"/>
    </source>
</evidence>
<dbReference type="Proteomes" id="UP000236928">
    <property type="component" value="Unassembled WGS sequence"/>
</dbReference>
<dbReference type="EMBL" id="JIBK01000020">
    <property type="protein sequence ID" value="POM83720.1"/>
    <property type="molecule type" value="Genomic_DNA"/>
</dbReference>
<name>A0A2P4Z174_9CRYT</name>
<organism evidence="1 2">
    <name type="scientific">Cryptosporidium meleagridis</name>
    <dbReference type="NCBI Taxonomy" id="93969"/>
    <lineage>
        <taxon>Eukaryota</taxon>
        <taxon>Sar</taxon>
        <taxon>Alveolata</taxon>
        <taxon>Apicomplexa</taxon>
        <taxon>Conoidasida</taxon>
        <taxon>Coccidia</taxon>
        <taxon>Eucoccidiorida</taxon>
        <taxon>Eimeriorina</taxon>
        <taxon>Cryptosporidiidae</taxon>
        <taxon>Cryptosporidium</taxon>
    </lineage>
</organism>
<protein>
    <submittedName>
        <fullName evidence="1">Uncharacterized protein</fullName>
    </submittedName>
</protein>
<keyword evidence="2" id="KW-1185">Reference proteome</keyword>